<dbReference type="Gene3D" id="3.40.50.2000">
    <property type="entry name" value="Glycogen Phosphorylase B"/>
    <property type="match status" value="2"/>
</dbReference>
<dbReference type="PANTHER" id="PTHR12526:SF630">
    <property type="entry name" value="GLYCOSYLTRANSFERASE"/>
    <property type="match status" value="1"/>
</dbReference>
<dbReference type="SUPFAM" id="SSF53756">
    <property type="entry name" value="UDP-Glycosyltransferase/glycogen phosphorylase"/>
    <property type="match status" value="1"/>
</dbReference>
<dbReference type="Proteomes" id="UP001501411">
    <property type="component" value="Unassembled WGS sequence"/>
</dbReference>
<evidence type="ECO:0000259" key="2">
    <source>
        <dbReference type="Pfam" id="PF13439"/>
    </source>
</evidence>
<name>A0ABP9AUV6_9SPHI</name>
<protein>
    <submittedName>
        <fullName evidence="3">Glycosyltransferase family 4 protein</fullName>
    </submittedName>
</protein>
<gene>
    <name evidence="3" type="ORF">GCM10023231_11620</name>
</gene>
<dbReference type="Pfam" id="PF00534">
    <property type="entry name" value="Glycos_transf_1"/>
    <property type="match status" value="1"/>
</dbReference>
<comment type="caution">
    <text evidence="3">The sequence shown here is derived from an EMBL/GenBank/DDBJ whole genome shotgun (WGS) entry which is preliminary data.</text>
</comment>
<dbReference type="InterPro" id="IPR028098">
    <property type="entry name" value="Glyco_trans_4-like_N"/>
</dbReference>
<reference evidence="4" key="1">
    <citation type="journal article" date="2019" name="Int. J. Syst. Evol. Microbiol.">
        <title>The Global Catalogue of Microorganisms (GCM) 10K type strain sequencing project: providing services to taxonomists for standard genome sequencing and annotation.</title>
        <authorList>
            <consortium name="The Broad Institute Genomics Platform"/>
            <consortium name="The Broad Institute Genome Sequencing Center for Infectious Disease"/>
            <person name="Wu L."/>
            <person name="Ma J."/>
        </authorList>
    </citation>
    <scope>NUCLEOTIDE SEQUENCE [LARGE SCALE GENOMIC DNA]</scope>
    <source>
        <strain evidence="4">JCM 18200</strain>
    </source>
</reference>
<feature type="domain" description="Glycosyl transferase family 1" evidence="1">
    <location>
        <begin position="181"/>
        <end position="338"/>
    </location>
</feature>
<proteinExistence type="predicted"/>
<evidence type="ECO:0000313" key="3">
    <source>
        <dbReference type="EMBL" id="GAA4785406.1"/>
    </source>
</evidence>
<dbReference type="PANTHER" id="PTHR12526">
    <property type="entry name" value="GLYCOSYLTRANSFERASE"/>
    <property type="match status" value="1"/>
</dbReference>
<evidence type="ECO:0000259" key="1">
    <source>
        <dbReference type="Pfam" id="PF00534"/>
    </source>
</evidence>
<dbReference type="InterPro" id="IPR001296">
    <property type="entry name" value="Glyco_trans_1"/>
</dbReference>
<accession>A0ABP9AUV6</accession>
<dbReference type="Pfam" id="PF13439">
    <property type="entry name" value="Glyco_transf_4"/>
    <property type="match status" value="1"/>
</dbReference>
<feature type="domain" description="Glycosyltransferase subfamily 4-like N-terminal" evidence="2">
    <location>
        <begin position="16"/>
        <end position="172"/>
    </location>
</feature>
<keyword evidence="4" id="KW-1185">Reference proteome</keyword>
<sequence length="363" mass="41255">MVSRHIIFFLPSLESVGGVERIVCTLANQFAGQEHYQVSILTCYGHSVASAYTLHSRIHLYTLGVQTYPIAATKRIFWYLQLIKPLNRFLRHHPADMLLAEGGYLASTLALTRRSRTKKIGCEHISHSYSTALQRLFRKVLYQRLDGLVVLTRHDLAHYQRFLKKVFFIPNAFLHTPSDTIDYEKKVIVAAGRLTHQKGFDLLIEAFYLIHVHYPEWKLLIYGDGPLRSDLDTLIQARNLQQQIILAGNTAILYAKMKEASVFVLPSRFEGFGMVLVEAMTCGLACVSFDCAGPNELMEDQVSGIYAKQGDIHDLSKQLARVLASASLREKLGLQAKQKAKAFSLDAIMPKWRALMEYYFYHA</sequence>
<dbReference type="CDD" id="cd03820">
    <property type="entry name" value="GT4_AmsD-like"/>
    <property type="match status" value="1"/>
</dbReference>
<organism evidence="3 4">
    <name type="scientific">Olivibacter ginsenosidimutans</name>
    <dbReference type="NCBI Taxonomy" id="1176537"/>
    <lineage>
        <taxon>Bacteria</taxon>
        <taxon>Pseudomonadati</taxon>
        <taxon>Bacteroidota</taxon>
        <taxon>Sphingobacteriia</taxon>
        <taxon>Sphingobacteriales</taxon>
        <taxon>Sphingobacteriaceae</taxon>
        <taxon>Olivibacter</taxon>
    </lineage>
</organism>
<dbReference type="EMBL" id="BAABIQ010000005">
    <property type="protein sequence ID" value="GAA4785406.1"/>
    <property type="molecule type" value="Genomic_DNA"/>
</dbReference>
<evidence type="ECO:0000313" key="4">
    <source>
        <dbReference type="Proteomes" id="UP001501411"/>
    </source>
</evidence>
<dbReference type="RefSeq" id="WP_345230779.1">
    <property type="nucleotide sequence ID" value="NZ_BAABIQ010000005.1"/>
</dbReference>